<dbReference type="InterPro" id="IPR002327">
    <property type="entry name" value="Cyt_c_1A/1B"/>
</dbReference>
<dbReference type="InterPro" id="IPR036909">
    <property type="entry name" value="Cyt_c-like_dom_sf"/>
</dbReference>
<dbReference type="PROSITE" id="PS51007">
    <property type="entry name" value="CYTC"/>
    <property type="match status" value="1"/>
</dbReference>
<keyword evidence="1" id="KW-0813">Transport</keyword>
<dbReference type="EMBL" id="JBHTBU010000001">
    <property type="protein sequence ID" value="MFC7288309.1"/>
    <property type="molecule type" value="Genomic_DNA"/>
</dbReference>
<gene>
    <name evidence="9" type="ORF">ACFQPC_09705</name>
</gene>
<evidence type="ECO:0000256" key="4">
    <source>
        <dbReference type="ARBA" id="ARBA00022982"/>
    </source>
</evidence>
<feature type="chain" id="PRO_5047461890" evidence="7">
    <location>
        <begin position="21"/>
        <end position="122"/>
    </location>
</feature>
<dbReference type="Pfam" id="PF00034">
    <property type="entry name" value="Cytochrom_C"/>
    <property type="match status" value="1"/>
</dbReference>
<evidence type="ECO:0000256" key="6">
    <source>
        <dbReference type="PROSITE-ProRule" id="PRU00433"/>
    </source>
</evidence>
<dbReference type="RefSeq" id="WP_382271656.1">
    <property type="nucleotide sequence ID" value="NZ_JBHTBU010000001.1"/>
</dbReference>
<reference evidence="10" key="1">
    <citation type="journal article" date="2019" name="Int. J. Syst. Evol. Microbiol.">
        <title>The Global Catalogue of Microorganisms (GCM) 10K type strain sequencing project: providing services to taxonomists for standard genome sequencing and annotation.</title>
        <authorList>
            <consortium name="The Broad Institute Genomics Platform"/>
            <consortium name="The Broad Institute Genome Sequencing Center for Infectious Disease"/>
            <person name="Wu L."/>
            <person name="Ma J."/>
        </authorList>
    </citation>
    <scope>NUCLEOTIDE SEQUENCE [LARGE SCALE GENOMIC DNA]</scope>
    <source>
        <strain evidence="10">KACC 12508</strain>
    </source>
</reference>
<organism evidence="9 10">
    <name type="scientific">Herminiimonas glaciei</name>
    <dbReference type="NCBI Taxonomy" id="523788"/>
    <lineage>
        <taxon>Bacteria</taxon>
        <taxon>Pseudomonadati</taxon>
        <taxon>Pseudomonadota</taxon>
        <taxon>Betaproteobacteria</taxon>
        <taxon>Burkholderiales</taxon>
        <taxon>Oxalobacteraceae</taxon>
        <taxon>Herminiimonas</taxon>
    </lineage>
</organism>
<dbReference type="SUPFAM" id="SSF46626">
    <property type="entry name" value="Cytochrome c"/>
    <property type="match status" value="1"/>
</dbReference>
<keyword evidence="2 6" id="KW-0349">Heme</keyword>
<evidence type="ECO:0000256" key="5">
    <source>
        <dbReference type="ARBA" id="ARBA00023004"/>
    </source>
</evidence>
<feature type="domain" description="Cytochrome c" evidence="8">
    <location>
        <begin position="22"/>
        <end position="122"/>
    </location>
</feature>
<evidence type="ECO:0000313" key="10">
    <source>
        <dbReference type="Proteomes" id="UP001596542"/>
    </source>
</evidence>
<name>A0ABW2IBH1_9BURK</name>
<evidence type="ECO:0000256" key="1">
    <source>
        <dbReference type="ARBA" id="ARBA00022448"/>
    </source>
</evidence>
<keyword evidence="3 6" id="KW-0479">Metal-binding</keyword>
<keyword evidence="4" id="KW-0249">Electron transport</keyword>
<dbReference type="PANTHER" id="PTHR11961">
    <property type="entry name" value="CYTOCHROME C"/>
    <property type="match status" value="1"/>
</dbReference>
<dbReference type="PRINTS" id="PR00604">
    <property type="entry name" value="CYTCHRMECIAB"/>
</dbReference>
<evidence type="ECO:0000256" key="2">
    <source>
        <dbReference type="ARBA" id="ARBA00022617"/>
    </source>
</evidence>
<evidence type="ECO:0000256" key="3">
    <source>
        <dbReference type="ARBA" id="ARBA00022723"/>
    </source>
</evidence>
<feature type="signal peptide" evidence="7">
    <location>
        <begin position="1"/>
        <end position="20"/>
    </location>
</feature>
<keyword evidence="5 6" id="KW-0408">Iron</keyword>
<dbReference type="Gene3D" id="1.10.760.10">
    <property type="entry name" value="Cytochrome c-like domain"/>
    <property type="match status" value="1"/>
</dbReference>
<evidence type="ECO:0000259" key="8">
    <source>
        <dbReference type="PROSITE" id="PS51007"/>
    </source>
</evidence>
<comment type="caution">
    <text evidence="9">The sequence shown here is derived from an EMBL/GenBank/DDBJ whole genome shotgun (WGS) entry which is preliminary data.</text>
</comment>
<keyword evidence="10" id="KW-1185">Reference proteome</keyword>
<dbReference type="InterPro" id="IPR009056">
    <property type="entry name" value="Cyt_c-like_dom"/>
</dbReference>
<evidence type="ECO:0000313" key="9">
    <source>
        <dbReference type="EMBL" id="MFC7288309.1"/>
    </source>
</evidence>
<evidence type="ECO:0000256" key="7">
    <source>
        <dbReference type="SAM" id="SignalP"/>
    </source>
</evidence>
<accession>A0ABW2IBH1</accession>
<keyword evidence="7" id="KW-0732">Signal</keyword>
<proteinExistence type="predicted"/>
<sequence>MFKKLFLSLALGLLASASHAAGDVAAGKRVFAKCANCHQVGPSARGNFGPQLNGIVGRTAGTTKDYKYSAAMSSSRVVWTEAKLRAFIKSTDDVIPGNKMRFFGISDEKQITDLLAYLQTFK</sequence>
<dbReference type="Proteomes" id="UP001596542">
    <property type="component" value="Unassembled WGS sequence"/>
</dbReference>
<protein>
    <submittedName>
        <fullName evidence="9">C-type cytochrome</fullName>
    </submittedName>
</protein>